<feature type="transmembrane region" description="Helical" evidence="21">
    <location>
        <begin position="286"/>
        <end position="307"/>
    </location>
</feature>
<evidence type="ECO:0000256" key="10">
    <source>
        <dbReference type="ARBA" id="ARBA00022989"/>
    </source>
</evidence>
<feature type="transmembrane region" description="Helical" evidence="21">
    <location>
        <begin position="199"/>
        <end position="216"/>
    </location>
</feature>
<comment type="subcellular location">
    <subcellularLocation>
        <location evidence="1">Cell membrane</location>
        <topology evidence="1">Multi-pass membrane protein</topology>
    </subcellularLocation>
</comment>
<evidence type="ECO:0000256" key="14">
    <source>
        <dbReference type="ARBA" id="ARBA00032370"/>
    </source>
</evidence>
<evidence type="ECO:0000256" key="11">
    <source>
        <dbReference type="ARBA" id="ARBA00023136"/>
    </source>
</evidence>
<keyword evidence="11 21" id="KW-0472">Membrane</keyword>
<dbReference type="PROSITE" id="PS00428">
    <property type="entry name" value="FTSW_RODA_SPOVE"/>
    <property type="match status" value="1"/>
</dbReference>
<keyword evidence="13" id="KW-0961">Cell wall biogenesis/degradation</keyword>
<dbReference type="PANTHER" id="PTHR30474">
    <property type="entry name" value="CELL CYCLE PROTEIN"/>
    <property type="match status" value="1"/>
</dbReference>
<evidence type="ECO:0000256" key="9">
    <source>
        <dbReference type="ARBA" id="ARBA00022984"/>
    </source>
</evidence>
<evidence type="ECO:0000256" key="6">
    <source>
        <dbReference type="ARBA" id="ARBA00022679"/>
    </source>
</evidence>
<dbReference type="InterPro" id="IPR018365">
    <property type="entry name" value="Cell_cycle_FtsW-rel_CS"/>
</dbReference>
<evidence type="ECO:0000256" key="17">
    <source>
        <dbReference type="ARBA" id="ARBA00041185"/>
    </source>
</evidence>
<dbReference type="InterPro" id="IPR001182">
    <property type="entry name" value="FtsW/RodA"/>
</dbReference>
<comment type="caution">
    <text evidence="22">The sequence shown here is derived from an EMBL/GenBank/DDBJ whole genome shotgun (WGS) entry which is preliminary data.</text>
</comment>
<comment type="catalytic activity">
    <reaction evidence="20">
        <text>[GlcNAc-(1-&gt;4)-Mur2Ac(oyl-L-Ala-gamma-D-Glu-L-Lys-D-Ala-D-Ala)](n)-di-trans,octa-cis-undecaprenyl diphosphate + beta-D-GlcNAc-(1-&gt;4)-Mur2Ac(oyl-L-Ala-gamma-D-Glu-L-Lys-D-Ala-D-Ala)-di-trans,octa-cis-undecaprenyl diphosphate = [GlcNAc-(1-&gt;4)-Mur2Ac(oyl-L-Ala-gamma-D-Glu-L-Lys-D-Ala-D-Ala)](n+1)-di-trans,octa-cis-undecaprenyl diphosphate + di-trans,octa-cis-undecaprenyl diphosphate + H(+)</text>
        <dbReference type="Rhea" id="RHEA:23708"/>
        <dbReference type="Rhea" id="RHEA-COMP:9602"/>
        <dbReference type="Rhea" id="RHEA-COMP:9603"/>
        <dbReference type="ChEBI" id="CHEBI:15378"/>
        <dbReference type="ChEBI" id="CHEBI:58405"/>
        <dbReference type="ChEBI" id="CHEBI:60033"/>
        <dbReference type="ChEBI" id="CHEBI:78435"/>
        <dbReference type="EC" id="2.4.99.28"/>
    </reaction>
</comment>
<evidence type="ECO:0000313" key="23">
    <source>
        <dbReference type="Proteomes" id="UP000060487"/>
    </source>
</evidence>
<name>A0ABR5SGG2_9BACT</name>
<comment type="pathway">
    <text evidence="2">Cell wall biogenesis; peptidoglycan biosynthesis.</text>
</comment>
<keyword evidence="12" id="KW-0131">Cell cycle</keyword>
<feature type="transmembrane region" description="Helical" evidence="21">
    <location>
        <begin position="18"/>
        <end position="38"/>
    </location>
</feature>
<keyword evidence="7 21" id="KW-0812">Transmembrane</keyword>
<keyword evidence="4 22" id="KW-0132">Cell division</keyword>
<protein>
    <recommendedName>
        <fullName evidence="17">Probable peptidoglycan glycosyltransferase FtsW</fullName>
        <ecNumber evidence="19">2.4.99.28</ecNumber>
    </recommendedName>
    <alternativeName>
        <fullName evidence="18">Cell division protein FtsW</fullName>
    </alternativeName>
    <alternativeName>
        <fullName evidence="15">Cell wall polymerase</fullName>
    </alternativeName>
    <alternativeName>
        <fullName evidence="14">Peptidoglycan polymerase</fullName>
    </alternativeName>
</protein>
<evidence type="ECO:0000256" key="12">
    <source>
        <dbReference type="ARBA" id="ARBA00023306"/>
    </source>
</evidence>
<organism evidence="22 23">
    <name type="scientific">Candidatus Magnetominusculus xianensis</name>
    <dbReference type="NCBI Taxonomy" id="1748249"/>
    <lineage>
        <taxon>Bacteria</taxon>
        <taxon>Pseudomonadati</taxon>
        <taxon>Nitrospirota</taxon>
        <taxon>Nitrospiria</taxon>
        <taxon>Nitrospirales</taxon>
        <taxon>Nitrospiraceae</taxon>
        <taxon>Candidatus Magnetominusculus</taxon>
    </lineage>
</organism>
<keyword evidence="23" id="KW-1185">Reference proteome</keyword>
<comment type="similarity">
    <text evidence="16">Belongs to the SEDS family. FtsW subfamily.</text>
</comment>
<evidence type="ECO:0000256" key="4">
    <source>
        <dbReference type="ARBA" id="ARBA00022618"/>
    </source>
</evidence>
<keyword evidence="5" id="KW-0328">Glycosyltransferase</keyword>
<keyword evidence="9" id="KW-0573">Peptidoglycan synthesis</keyword>
<dbReference type="InterPro" id="IPR013437">
    <property type="entry name" value="FtsW"/>
</dbReference>
<evidence type="ECO:0000313" key="22">
    <source>
        <dbReference type="EMBL" id="KWT89807.1"/>
    </source>
</evidence>
<dbReference type="Pfam" id="PF01098">
    <property type="entry name" value="FTSW_RODA_SPOVE"/>
    <property type="match status" value="1"/>
</dbReference>
<dbReference type="GO" id="GO:0051301">
    <property type="term" value="P:cell division"/>
    <property type="evidence" value="ECO:0007669"/>
    <property type="project" value="UniProtKB-KW"/>
</dbReference>
<evidence type="ECO:0000256" key="5">
    <source>
        <dbReference type="ARBA" id="ARBA00022676"/>
    </source>
</evidence>
<evidence type="ECO:0000256" key="13">
    <source>
        <dbReference type="ARBA" id="ARBA00023316"/>
    </source>
</evidence>
<evidence type="ECO:0000256" key="8">
    <source>
        <dbReference type="ARBA" id="ARBA00022960"/>
    </source>
</evidence>
<evidence type="ECO:0000256" key="2">
    <source>
        <dbReference type="ARBA" id="ARBA00004752"/>
    </source>
</evidence>
<feature type="transmembrane region" description="Helical" evidence="21">
    <location>
        <begin position="58"/>
        <end position="77"/>
    </location>
</feature>
<keyword evidence="10 21" id="KW-1133">Transmembrane helix</keyword>
<dbReference type="RefSeq" id="WP_085051838.1">
    <property type="nucleotide sequence ID" value="NZ_LNQR01000037.1"/>
</dbReference>
<reference evidence="22 23" key="1">
    <citation type="submission" date="2015-11" db="EMBL/GenBank/DDBJ databases">
        <authorList>
            <person name="Lin W."/>
        </authorList>
    </citation>
    <scope>NUCLEOTIDE SEQUENCE [LARGE SCALE GENOMIC DNA]</scope>
    <source>
        <strain evidence="22 23">HCH-1</strain>
    </source>
</reference>
<evidence type="ECO:0000256" key="16">
    <source>
        <dbReference type="ARBA" id="ARBA00038053"/>
    </source>
</evidence>
<dbReference type="NCBIfam" id="TIGR02614">
    <property type="entry name" value="ftsW"/>
    <property type="match status" value="1"/>
</dbReference>
<dbReference type="EMBL" id="LNQR01000037">
    <property type="protein sequence ID" value="KWT89807.1"/>
    <property type="molecule type" value="Genomic_DNA"/>
</dbReference>
<proteinExistence type="inferred from homology"/>
<feature type="transmembrane region" description="Helical" evidence="21">
    <location>
        <begin position="314"/>
        <end position="338"/>
    </location>
</feature>
<sequence length="406" mass="44085">MEEITNPVIQEKGQFDTILFVSVLCLILVGVFMVYSATSVVAPSRTEAAAASLTDLRYLKKHLASIILGFVLMSVMYKMNSESLKKMALPLLILSILLLLAVKIPGIGATVNGARRWIRVLGITFQPSELVKLSLVLYMAKYLSGGSFVPDSVKAFAKPVGLMLVLQAMLLLQPDFGSAAIVGVITFALLFLAGVRIKYILSLGVVLIPVVVKLIMEPYRLKRVLVFLNPWADEKRSGFQLIQSFVALGNGGLDGVGIGKSTQKLFFLPEAKTDFIFAIVGEETGLIGAAFVVLLFFIVFLRGIFIVNRLKGGFYMYTAAGITLLISIQAVINMAVVSGLLPTKGLPLPFISYGGSSMVLNAAAIGILLNLSEGEVIVRHESPVITKEEADYKVNRRKGRIFTYAK</sequence>
<evidence type="ECO:0000256" key="20">
    <source>
        <dbReference type="ARBA" id="ARBA00049902"/>
    </source>
</evidence>
<gene>
    <name evidence="22" type="ORF">ASN18_1194</name>
</gene>
<dbReference type="Proteomes" id="UP000060487">
    <property type="component" value="Unassembled WGS sequence"/>
</dbReference>
<keyword evidence="8" id="KW-0133">Cell shape</keyword>
<dbReference type="EC" id="2.4.99.28" evidence="19"/>
<evidence type="ECO:0000256" key="3">
    <source>
        <dbReference type="ARBA" id="ARBA00022475"/>
    </source>
</evidence>
<keyword evidence="6" id="KW-0808">Transferase</keyword>
<evidence type="ECO:0000256" key="19">
    <source>
        <dbReference type="ARBA" id="ARBA00044770"/>
    </source>
</evidence>
<accession>A0ABR5SGG2</accession>
<feature type="transmembrane region" description="Helical" evidence="21">
    <location>
        <begin position="89"/>
        <end position="111"/>
    </location>
</feature>
<keyword evidence="3" id="KW-1003">Cell membrane</keyword>
<feature type="transmembrane region" description="Helical" evidence="21">
    <location>
        <begin position="350"/>
        <end position="371"/>
    </location>
</feature>
<evidence type="ECO:0000256" key="18">
    <source>
        <dbReference type="ARBA" id="ARBA00041418"/>
    </source>
</evidence>
<evidence type="ECO:0000256" key="7">
    <source>
        <dbReference type="ARBA" id="ARBA00022692"/>
    </source>
</evidence>
<evidence type="ECO:0000256" key="21">
    <source>
        <dbReference type="SAM" id="Phobius"/>
    </source>
</evidence>
<evidence type="ECO:0000256" key="15">
    <source>
        <dbReference type="ARBA" id="ARBA00033270"/>
    </source>
</evidence>
<evidence type="ECO:0000256" key="1">
    <source>
        <dbReference type="ARBA" id="ARBA00004651"/>
    </source>
</evidence>
<dbReference type="PANTHER" id="PTHR30474:SF2">
    <property type="entry name" value="PEPTIDOGLYCAN GLYCOSYLTRANSFERASE FTSW-RELATED"/>
    <property type="match status" value="1"/>
</dbReference>
<feature type="transmembrane region" description="Helical" evidence="21">
    <location>
        <begin position="176"/>
        <end position="192"/>
    </location>
</feature>